<feature type="chain" id="PRO_5017030748" evidence="1">
    <location>
        <begin position="24"/>
        <end position="159"/>
    </location>
</feature>
<accession>A0A348HBY0</accession>
<evidence type="ECO:0000313" key="2">
    <source>
        <dbReference type="EMBL" id="BBG29132.1"/>
    </source>
</evidence>
<proteinExistence type="predicted"/>
<sequence length="159" mass="17667">MTRKVWAFLSTILLLVGLSSARADDGRCWEWDRTGPAIMQDTRASGAYLQLGNDMESNDIIPYLTFPSFPLCQSDDEMAYQVRPLGVGQINGKPLHFAYRCMGGRDLELMGQNPEDISIIVATIASQQPIEMRVGVHSFRGANCNGLDALKVTEQRMLL</sequence>
<organism evidence="2 3">
    <name type="scientific">Zymobacter palmae</name>
    <dbReference type="NCBI Taxonomy" id="33074"/>
    <lineage>
        <taxon>Bacteria</taxon>
        <taxon>Pseudomonadati</taxon>
        <taxon>Pseudomonadota</taxon>
        <taxon>Gammaproteobacteria</taxon>
        <taxon>Oceanospirillales</taxon>
        <taxon>Halomonadaceae</taxon>
        <taxon>Zymobacter group</taxon>
        <taxon>Zymobacter</taxon>
    </lineage>
</organism>
<evidence type="ECO:0000256" key="1">
    <source>
        <dbReference type="SAM" id="SignalP"/>
    </source>
</evidence>
<keyword evidence="1" id="KW-0732">Signal</keyword>
<dbReference type="STRING" id="1123510.GCA_000620025_00548"/>
<feature type="signal peptide" evidence="1">
    <location>
        <begin position="1"/>
        <end position="23"/>
    </location>
</feature>
<gene>
    <name evidence="2" type="ORF">ZBT109_0342</name>
</gene>
<dbReference type="AlphaFoldDB" id="A0A348HBY0"/>
<reference evidence="2 3" key="1">
    <citation type="submission" date="2018-09" db="EMBL/GenBank/DDBJ databases">
        <title>Zymobacter palmae IAM14233 (=T109) whole genome analysis.</title>
        <authorList>
            <person name="Yanase H."/>
        </authorList>
    </citation>
    <scope>NUCLEOTIDE SEQUENCE [LARGE SCALE GENOMIC DNA]</scope>
    <source>
        <strain evidence="2 3">IAM14233</strain>
    </source>
</reference>
<evidence type="ECO:0000313" key="3">
    <source>
        <dbReference type="Proteomes" id="UP000267342"/>
    </source>
</evidence>
<protein>
    <submittedName>
        <fullName evidence="2">3'-phosphoadenosine 5'-phosphosulfate</fullName>
    </submittedName>
</protein>
<dbReference type="RefSeq" id="WP_156934025.1">
    <property type="nucleotide sequence ID" value="NZ_AP018933.1"/>
</dbReference>
<dbReference type="EMBL" id="AP018933">
    <property type="protein sequence ID" value="BBG29132.1"/>
    <property type="molecule type" value="Genomic_DNA"/>
</dbReference>
<dbReference type="Proteomes" id="UP000267342">
    <property type="component" value="Chromosome"/>
</dbReference>
<dbReference type="KEGG" id="zpl:ZBT109_0342"/>
<name>A0A348HBY0_9GAMM</name>
<keyword evidence="3" id="KW-1185">Reference proteome</keyword>